<gene>
    <name evidence="2" type="ORF">JI751_04335</name>
</gene>
<dbReference type="EMBL" id="JAERSG010000001">
    <property type="protein sequence ID" value="MBL0746829.1"/>
    <property type="molecule type" value="Genomic_DNA"/>
</dbReference>
<dbReference type="Proteomes" id="UP000636918">
    <property type="component" value="Unassembled WGS sequence"/>
</dbReference>
<evidence type="ECO:0000313" key="2">
    <source>
        <dbReference type="EMBL" id="MBL0746829.1"/>
    </source>
</evidence>
<feature type="chain" id="PRO_5046586120" description="GH16 domain-containing protein" evidence="1">
    <location>
        <begin position="26"/>
        <end position="283"/>
    </location>
</feature>
<protein>
    <recommendedName>
        <fullName evidence="4">GH16 domain-containing protein</fullName>
    </recommendedName>
</protein>
<accession>A0ABS1L565</accession>
<proteinExistence type="predicted"/>
<comment type="caution">
    <text evidence="2">The sequence shown here is derived from an EMBL/GenBank/DDBJ whole genome shotgun (WGS) entry which is preliminary data.</text>
</comment>
<reference evidence="2 3" key="1">
    <citation type="submission" date="2021-01" db="EMBL/GenBank/DDBJ databases">
        <title>Genome seq and assembly of Nocardiodes sp. G10.</title>
        <authorList>
            <person name="Chhetri G."/>
        </authorList>
    </citation>
    <scope>NUCLEOTIDE SEQUENCE [LARGE SCALE GENOMIC DNA]</scope>
    <source>
        <strain evidence="2 3">G10</strain>
    </source>
</reference>
<dbReference type="RefSeq" id="WP_201933766.1">
    <property type="nucleotide sequence ID" value="NZ_JAERSG010000001.1"/>
</dbReference>
<keyword evidence="3" id="KW-1185">Reference proteome</keyword>
<evidence type="ECO:0008006" key="4">
    <source>
        <dbReference type="Google" id="ProtNLM"/>
    </source>
</evidence>
<dbReference type="InterPro" id="IPR013320">
    <property type="entry name" value="ConA-like_dom_sf"/>
</dbReference>
<sequence>MSRRAPVLAALTLAVLGLLAGPAQATLPRGDRVESDPDPSWGWELLFEDGFDGPAGTQSPQWHAMTGWNPALQNGVGQLDVSALSQLRSTSGWVLPAGTTVKVSASLLMPDTGTNYAAVWVQHPNALDPREIDVIESYGPLKPAGAQAASHLCYDETLDNGVDECAAAGLAPELLPVTDRFRDGAEPWDGYWEYDAVFTVGGDDVSFSAQDGFGNQAYALRTAPDPRRVPGNLLPFHLRLSNKDVDPQYAVPGGTRLSMLVDWVRVEVRYPPDPRPVPTPPVG</sequence>
<evidence type="ECO:0000256" key="1">
    <source>
        <dbReference type="SAM" id="SignalP"/>
    </source>
</evidence>
<evidence type="ECO:0000313" key="3">
    <source>
        <dbReference type="Proteomes" id="UP000636918"/>
    </source>
</evidence>
<dbReference type="Gene3D" id="2.60.120.200">
    <property type="match status" value="1"/>
</dbReference>
<name>A0ABS1L565_9ACTN</name>
<keyword evidence="1" id="KW-0732">Signal</keyword>
<organism evidence="2 3">
    <name type="scientific">Nocardioides baculatus</name>
    <dbReference type="NCBI Taxonomy" id="2801337"/>
    <lineage>
        <taxon>Bacteria</taxon>
        <taxon>Bacillati</taxon>
        <taxon>Actinomycetota</taxon>
        <taxon>Actinomycetes</taxon>
        <taxon>Propionibacteriales</taxon>
        <taxon>Nocardioidaceae</taxon>
        <taxon>Nocardioides</taxon>
    </lineage>
</organism>
<dbReference type="SUPFAM" id="SSF49899">
    <property type="entry name" value="Concanavalin A-like lectins/glucanases"/>
    <property type="match status" value="1"/>
</dbReference>
<feature type="signal peptide" evidence="1">
    <location>
        <begin position="1"/>
        <end position="25"/>
    </location>
</feature>